<dbReference type="RefSeq" id="WP_190350188.1">
    <property type="nucleotide sequence ID" value="NZ_JACJPY010000014.1"/>
</dbReference>
<evidence type="ECO:0000313" key="9">
    <source>
        <dbReference type="Proteomes" id="UP000631421"/>
    </source>
</evidence>
<comment type="similarity">
    <text evidence="7">Belongs to the class I-like SAM-binding methyltransferase superfamily. TrmB family.</text>
</comment>
<dbReference type="Gene3D" id="3.40.50.150">
    <property type="entry name" value="Vaccinia Virus protein VP39"/>
    <property type="match status" value="1"/>
</dbReference>
<feature type="binding site" evidence="7">
    <location>
        <position position="137"/>
    </location>
    <ligand>
        <name>S-adenosyl-L-methionine</name>
        <dbReference type="ChEBI" id="CHEBI:59789"/>
    </ligand>
</feature>
<dbReference type="PROSITE" id="PS51625">
    <property type="entry name" value="SAM_MT_TRMB"/>
    <property type="match status" value="1"/>
</dbReference>
<dbReference type="InterPro" id="IPR055361">
    <property type="entry name" value="tRNA_methyltr_TrmB_bact"/>
</dbReference>
<keyword evidence="9" id="KW-1185">Reference proteome</keyword>
<evidence type="ECO:0000256" key="3">
    <source>
        <dbReference type="ARBA" id="ARBA00022603"/>
    </source>
</evidence>
<dbReference type="PANTHER" id="PTHR23417">
    <property type="entry name" value="3-DEOXY-D-MANNO-OCTULOSONIC-ACID TRANSFERASE/TRNA GUANINE-N 7 - -METHYLTRANSFERASE"/>
    <property type="match status" value="1"/>
</dbReference>
<accession>A0A926UTG1</accession>
<dbReference type="PANTHER" id="PTHR23417:SF21">
    <property type="entry name" value="TRNA (GUANINE-N(7)-)-METHYLTRANSFERASE"/>
    <property type="match status" value="1"/>
</dbReference>
<evidence type="ECO:0000313" key="8">
    <source>
        <dbReference type="EMBL" id="MBD2149817.1"/>
    </source>
</evidence>
<dbReference type="NCBIfam" id="TIGR00091">
    <property type="entry name" value="tRNA (guanosine(46)-N7)-methyltransferase TrmB"/>
    <property type="match status" value="1"/>
</dbReference>
<evidence type="ECO:0000256" key="2">
    <source>
        <dbReference type="ARBA" id="ARBA00003015"/>
    </source>
</evidence>
<reference evidence="8" key="1">
    <citation type="journal article" date="2015" name="ISME J.">
        <title>Draft Genome Sequence of Streptomyces incarnatus NRRL8089, which Produces the Nucleoside Antibiotic Sinefungin.</title>
        <authorList>
            <person name="Oshima K."/>
            <person name="Hattori M."/>
            <person name="Shimizu H."/>
            <person name="Fukuda K."/>
            <person name="Nemoto M."/>
            <person name="Inagaki K."/>
            <person name="Tamura T."/>
        </authorList>
    </citation>
    <scope>NUCLEOTIDE SEQUENCE</scope>
    <source>
        <strain evidence="8">FACHB-1277</strain>
    </source>
</reference>
<evidence type="ECO:0000256" key="1">
    <source>
        <dbReference type="ARBA" id="ARBA00000142"/>
    </source>
</evidence>
<dbReference type="AlphaFoldDB" id="A0A926UTG1"/>
<feature type="binding site" evidence="7">
    <location>
        <position position="62"/>
    </location>
    <ligand>
        <name>S-adenosyl-L-methionine</name>
        <dbReference type="ChEBI" id="CHEBI:59789"/>
    </ligand>
</feature>
<keyword evidence="6 7" id="KW-0819">tRNA processing</keyword>
<comment type="caution">
    <text evidence="8">The sequence shown here is derived from an EMBL/GenBank/DDBJ whole genome shotgun (WGS) entry which is preliminary data.</text>
</comment>
<gene>
    <name evidence="7 8" type="primary">trmB</name>
    <name evidence="8" type="ORF">H6F44_06710</name>
</gene>
<evidence type="ECO:0000256" key="5">
    <source>
        <dbReference type="ARBA" id="ARBA00022691"/>
    </source>
</evidence>
<feature type="binding site" evidence="7">
    <location>
        <position position="114"/>
    </location>
    <ligand>
        <name>S-adenosyl-L-methionine</name>
        <dbReference type="ChEBI" id="CHEBI:59789"/>
    </ligand>
</feature>
<organism evidence="8 9">
    <name type="scientific">Pseudanabaena cinerea FACHB-1277</name>
    <dbReference type="NCBI Taxonomy" id="2949581"/>
    <lineage>
        <taxon>Bacteria</taxon>
        <taxon>Bacillati</taxon>
        <taxon>Cyanobacteriota</taxon>
        <taxon>Cyanophyceae</taxon>
        <taxon>Pseudanabaenales</taxon>
        <taxon>Pseudanabaenaceae</taxon>
        <taxon>Pseudanabaena</taxon>
        <taxon>Pseudanabaena cinerea</taxon>
    </lineage>
</organism>
<dbReference type="EC" id="2.1.1.33" evidence="7"/>
<feature type="binding site" evidence="7">
    <location>
        <position position="141"/>
    </location>
    <ligand>
        <name>substrate</name>
    </ligand>
</feature>
<dbReference type="GO" id="GO:0043527">
    <property type="term" value="C:tRNA methyltransferase complex"/>
    <property type="evidence" value="ECO:0007669"/>
    <property type="project" value="TreeGrafter"/>
</dbReference>
<dbReference type="Pfam" id="PF02390">
    <property type="entry name" value="Methyltransf_4"/>
    <property type="match status" value="1"/>
</dbReference>
<evidence type="ECO:0000256" key="4">
    <source>
        <dbReference type="ARBA" id="ARBA00022679"/>
    </source>
</evidence>
<keyword evidence="4 7" id="KW-0808">Transferase</keyword>
<comment type="function">
    <text evidence="2 7">Catalyzes the formation of N(7)-methylguanine at position 46 (m7G46) in tRNA.</text>
</comment>
<protein>
    <recommendedName>
        <fullName evidence="7">tRNA (guanine-N(7)-)-methyltransferase</fullName>
        <ecNumber evidence="7">2.1.1.33</ecNumber>
    </recommendedName>
    <alternativeName>
        <fullName evidence="7">tRNA (guanine(46)-N(7))-methyltransferase</fullName>
    </alternativeName>
    <alternativeName>
        <fullName evidence="7">tRNA(m7G46)-methyltransferase</fullName>
    </alternativeName>
</protein>
<dbReference type="Proteomes" id="UP000631421">
    <property type="component" value="Unassembled WGS sequence"/>
</dbReference>
<dbReference type="SUPFAM" id="SSF53335">
    <property type="entry name" value="S-adenosyl-L-methionine-dependent methyltransferases"/>
    <property type="match status" value="1"/>
</dbReference>
<proteinExistence type="inferred from homology"/>
<feature type="binding site" evidence="7">
    <location>
        <position position="173"/>
    </location>
    <ligand>
        <name>substrate</name>
    </ligand>
</feature>
<reference evidence="8" key="2">
    <citation type="submission" date="2020-08" db="EMBL/GenBank/DDBJ databases">
        <authorList>
            <person name="Chen M."/>
            <person name="Teng W."/>
            <person name="Zhao L."/>
            <person name="Hu C."/>
            <person name="Zhou Y."/>
            <person name="Han B."/>
            <person name="Song L."/>
            <person name="Shu W."/>
        </authorList>
    </citation>
    <scope>NUCLEOTIDE SEQUENCE</scope>
    <source>
        <strain evidence="8">FACHB-1277</strain>
    </source>
</reference>
<dbReference type="GO" id="GO:0008176">
    <property type="term" value="F:tRNA (guanine(46)-N7)-methyltransferase activity"/>
    <property type="evidence" value="ECO:0007669"/>
    <property type="project" value="UniProtKB-UniRule"/>
</dbReference>
<dbReference type="InterPro" id="IPR003358">
    <property type="entry name" value="tRNA_(Gua-N-7)_MeTrfase_Trmb"/>
</dbReference>
<evidence type="ECO:0000256" key="7">
    <source>
        <dbReference type="HAMAP-Rule" id="MF_01057"/>
    </source>
</evidence>
<feature type="binding site" evidence="7">
    <location>
        <position position="87"/>
    </location>
    <ligand>
        <name>S-adenosyl-L-methionine</name>
        <dbReference type="ChEBI" id="CHEBI:59789"/>
    </ligand>
</feature>
<dbReference type="InterPro" id="IPR029063">
    <property type="entry name" value="SAM-dependent_MTases_sf"/>
</dbReference>
<name>A0A926UTG1_9CYAN</name>
<keyword evidence="3 7" id="KW-0489">Methyltransferase</keyword>
<comment type="pathway">
    <text evidence="7">tRNA modification; N(7)-methylguanine-tRNA biosynthesis.</text>
</comment>
<dbReference type="EMBL" id="JACJPY010000014">
    <property type="protein sequence ID" value="MBD2149817.1"/>
    <property type="molecule type" value="Genomic_DNA"/>
</dbReference>
<evidence type="ECO:0000256" key="6">
    <source>
        <dbReference type="ARBA" id="ARBA00022694"/>
    </source>
</evidence>
<dbReference type="HAMAP" id="MF_01057">
    <property type="entry name" value="tRNA_methyltr_TrmB"/>
    <property type="match status" value="1"/>
</dbReference>
<keyword evidence="5 7" id="KW-0949">S-adenosyl-L-methionine</keyword>
<sequence>MSNPDLPQPEANLIINVTNANVSRRARVREHVNPLAKKYSTAIAPPVWTDIYADWSKPLSLDIGSARGRYILQMAQLKPHWNFLGLEIREPLVDRCNQVRDELGLSNLHYIFCNANVSLAGLLSKNTLHEVTIQFPDPWFKRRQQKRRTVQPELVATLAELLVADAPVFLQSDVYEVALDMRATFEANENFINLAGVGNFADDHTFPEHIATERENSVISQGLPVYRVYLKRKPDDLLIV</sequence>
<comment type="catalytic activity">
    <reaction evidence="1 7">
        <text>guanosine(46) in tRNA + S-adenosyl-L-methionine = N(7)-methylguanosine(46) in tRNA + S-adenosyl-L-homocysteine</text>
        <dbReference type="Rhea" id="RHEA:42708"/>
        <dbReference type="Rhea" id="RHEA-COMP:10188"/>
        <dbReference type="Rhea" id="RHEA-COMP:10189"/>
        <dbReference type="ChEBI" id="CHEBI:57856"/>
        <dbReference type="ChEBI" id="CHEBI:59789"/>
        <dbReference type="ChEBI" id="CHEBI:74269"/>
        <dbReference type="ChEBI" id="CHEBI:74480"/>
        <dbReference type="EC" id="2.1.1.33"/>
    </reaction>
</comment>
<comment type="caution">
    <text evidence="7">Lacks conserved residue(s) required for the propagation of feature annotation.</text>
</comment>